<comment type="caution">
    <text evidence="2">The sequence shown here is derived from an EMBL/GenBank/DDBJ whole genome shotgun (WGS) entry which is preliminary data.</text>
</comment>
<dbReference type="Pfam" id="PF02992">
    <property type="entry name" value="Transposase_21"/>
    <property type="match status" value="1"/>
</dbReference>
<gene>
    <name evidence="2" type="ORF">Tci_006554</name>
</gene>
<dbReference type="AlphaFoldDB" id="A0A6L2JCF7"/>
<evidence type="ECO:0000256" key="1">
    <source>
        <dbReference type="SAM" id="MobiDB-lite"/>
    </source>
</evidence>
<sequence>MQPVMIRSGETRSTSSRDLQEQQRRSLGLVHSRHSFLILTDEATDQTISINRNIRRRLTTAPSYNTVDAIALLAPSELYVHTDISSTTVYKSSLPTVNHAYLCLDSNGCIIKPEVICFPKRAEETSDDEMYQMCRKLKKRKKKGKEGPKQPGNDIVVYLELLIDDMIDLLDKGVEVYDAYKKEQFKLFTMIFCTISDFLVYGNLLGYGTKGEKVKENQKKDKIGSKPDKNGKRGEAGKSQKQLHQISWELVKRWMKTPRHQSSLSQVDKPQSSHALSTKASYIDSSCDDILKKYENTLPLTERQLTDKLVEASMRSFDKSSTTISDLYKGLNIITELLKEINNVVKDNPVINNKINEATDSFIKISTNVVEAHSLKQDEELAAWAKSSTNMAWNLGFRLLGLKQAQNYIKTMMAEMYEVFKGQSSSSVTQTLALTHILTDANKQENPEEPKHSTDANIEFIGLSKPQPLITQAQPITIINPEPIISQIEGKGIATDEQVEDQIKLVKASSIIHPDPNALNPYTINREAYYLTAKQLQAHMDKEEKINKAKKEYRLFAISKPEVIKLVWEEAMKFGIHLKEAITTKAGEKFKKARDAEHEVLKIQHTEKVKKSLKLNKHKFYNYMWTISSRLKPKTITDIKIHLKTKPTVITVFRGTDGRNFNVHKPFAFGEFGISELDKLKEIIPKKKNEVIQDLMNSLSQRYKRIRKIPKELRIKSALHALAPEQALSKSSRKKRKHMELEPEIKILGLECNRALLENVPFVNNMVIEEPEHGIFFTDEFAASMIQLPENARFSMKLKKLIVEHPDQEKLKLKKVKLEALRYEMNRILMM</sequence>
<protein>
    <submittedName>
        <fullName evidence="2">Uncharacterized protein</fullName>
    </submittedName>
</protein>
<evidence type="ECO:0000313" key="2">
    <source>
        <dbReference type="EMBL" id="GEU34576.1"/>
    </source>
</evidence>
<accession>A0A6L2JCF7</accession>
<dbReference type="InterPro" id="IPR004242">
    <property type="entry name" value="Transposase_21"/>
</dbReference>
<organism evidence="2">
    <name type="scientific">Tanacetum cinerariifolium</name>
    <name type="common">Dalmatian daisy</name>
    <name type="synonym">Chrysanthemum cinerariifolium</name>
    <dbReference type="NCBI Taxonomy" id="118510"/>
    <lineage>
        <taxon>Eukaryota</taxon>
        <taxon>Viridiplantae</taxon>
        <taxon>Streptophyta</taxon>
        <taxon>Embryophyta</taxon>
        <taxon>Tracheophyta</taxon>
        <taxon>Spermatophyta</taxon>
        <taxon>Magnoliopsida</taxon>
        <taxon>eudicotyledons</taxon>
        <taxon>Gunneridae</taxon>
        <taxon>Pentapetalae</taxon>
        <taxon>asterids</taxon>
        <taxon>campanulids</taxon>
        <taxon>Asterales</taxon>
        <taxon>Asteraceae</taxon>
        <taxon>Asteroideae</taxon>
        <taxon>Anthemideae</taxon>
        <taxon>Anthemidinae</taxon>
        <taxon>Tanacetum</taxon>
    </lineage>
</organism>
<reference evidence="2" key="1">
    <citation type="journal article" date="2019" name="Sci. Rep.">
        <title>Draft genome of Tanacetum cinerariifolium, the natural source of mosquito coil.</title>
        <authorList>
            <person name="Yamashiro T."/>
            <person name="Shiraishi A."/>
            <person name="Satake H."/>
            <person name="Nakayama K."/>
        </authorList>
    </citation>
    <scope>NUCLEOTIDE SEQUENCE</scope>
</reference>
<dbReference type="PANTHER" id="PTHR10775">
    <property type="entry name" value="OS08G0208400 PROTEIN"/>
    <property type="match status" value="1"/>
</dbReference>
<dbReference type="EMBL" id="BKCJ010000591">
    <property type="protein sequence ID" value="GEU34576.1"/>
    <property type="molecule type" value="Genomic_DNA"/>
</dbReference>
<name>A0A6L2JCF7_TANCI</name>
<proteinExistence type="predicted"/>
<dbReference type="PANTHER" id="PTHR10775:SF180">
    <property type="entry name" value="TRANSPOSON, EN_SPM-LIKE, TRANSPOSASE-ASSOCIATED DOMAIN PROTEIN-RELATED"/>
    <property type="match status" value="1"/>
</dbReference>
<feature type="region of interest" description="Disordered" evidence="1">
    <location>
        <begin position="215"/>
        <end position="242"/>
    </location>
</feature>
<feature type="compositionally biased region" description="Basic and acidic residues" evidence="1">
    <location>
        <begin position="215"/>
        <end position="238"/>
    </location>
</feature>
<feature type="region of interest" description="Disordered" evidence="1">
    <location>
        <begin position="1"/>
        <end position="24"/>
    </location>
</feature>